<protein>
    <recommendedName>
        <fullName evidence="4">D-isomer specific 2-hydroxyacid dehydrogenase NAD-binding domain-containing protein</fullName>
    </recommendedName>
</protein>
<keyword evidence="2" id="KW-0520">NAD</keyword>
<evidence type="ECO:0000313" key="6">
    <source>
        <dbReference type="Proteomes" id="UP000053664"/>
    </source>
</evidence>
<keyword evidence="1" id="KW-0560">Oxidoreductase</keyword>
<dbReference type="GO" id="GO:0051287">
    <property type="term" value="F:NAD binding"/>
    <property type="evidence" value="ECO:0007669"/>
    <property type="project" value="InterPro"/>
</dbReference>
<dbReference type="InterPro" id="IPR006140">
    <property type="entry name" value="D-isomer_DH_NAD-bd"/>
</dbReference>
<dbReference type="GO" id="GO:0030267">
    <property type="term" value="F:glyoxylate reductase (NADPH) activity"/>
    <property type="evidence" value="ECO:0007669"/>
    <property type="project" value="TreeGrafter"/>
</dbReference>
<dbReference type="GO" id="GO:0005829">
    <property type="term" value="C:cytosol"/>
    <property type="evidence" value="ECO:0007669"/>
    <property type="project" value="TreeGrafter"/>
</dbReference>
<organism evidence="5 6">
    <name type="scientific">Pseudozyma flocculosa PF-1</name>
    <dbReference type="NCBI Taxonomy" id="1277687"/>
    <lineage>
        <taxon>Eukaryota</taxon>
        <taxon>Fungi</taxon>
        <taxon>Dikarya</taxon>
        <taxon>Basidiomycota</taxon>
        <taxon>Ustilaginomycotina</taxon>
        <taxon>Ustilaginomycetes</taxon>
        <taxon>Ustilaginales</taxon>
        <taxon>Ustilaginaceae</taxon>
        <taxon>Pseudozyma</taxon>
    </lineage>
</organism>
<dbReference type="Pfam" id="PF02826">
    <property type="entry name" value="2-Hacid_dh_C"/>
    <property type="match status" value="1"/>
</dbReference>
<dbReference type="EMBL" id="KE361652">
    <property type="protein sequence ID" value="EPQ25693.1"/>
    <property type="molecule type" value="Genomic_DNA"/>
</dbReference>
<evidence type="ECO:0000256" key="1">
    <source>
        <dbReference type="ARBA" id="ARBA00023002"/>
    </source>
</evidence>
<dbReference type="InterPro" id="IPR050223">
    <property type="entry name" value="D-isomer_2-hydroxyacid_DH"/>
</dbReference>
<dbReference type="OrthoDB" id="298012at2759"/>
<dbReference type="HOGENOM" id="CLU_019796_1_0_1"/>
<dbReference type="eggNOG" id="KOG0069">
    <property type="taxonomic scope" value="Eukaryota"/>
</dbReference>
<proteinExistence type="predicted"/>
<evidence type="ECO:0000256" key="2">
    <source>
        <dbReference type="ARBA" id="ARBA00023027"/>
    </source>
</evidence>
<dbReference type="KEGG" id="pfp:PFL1_06765"/>
<feature type="region of interest" description="Disordered" evidence="3">
    <location>
        <begin position="276"/>
        <end position="298"/>
    </location>
</feature>
<dbReference type="GeneID" id="19320836"/>
<name>A0A061H0P5_9BASI</name>
<evidence type="ECO:0000256" key="3">
    <source>
        <dbReference type="SAM" id="MobiDB-lite"/>
    </source>
</evidence>
<gene>
    <name evidence="5" type="ORF">PFL1_06765</name>
</gene>
<dbReference type="PANTHER" id="PTHR10996:SF178">
    <property type="entry name" value="2-HYDROXYACID DEHYDROGENASE YGL185C-RELATED"/>
    <property type="match status" value="1"/>
</dbReference>
<sequence length="455" mass="49703">MVRCRPGGQKVDLEHTAMCSLLQQWCTQRGRWCPIDAWSPSRSIEDMYKPLEIIRPCWSVPHRKTSSQPPPARPKPRTGRKTAKMPVATTPFPAAAAAAAALPIAILPSPSECVLDPLPLAKHLRHLLPNLHLQSTPTSETRGLIYLPKMTDAEAHVRLRTVLKMYPHIEWVQLPMSGVDAYLDLIRERPDRIWCSGKGTAGALVAEHALALILSLLRRIPQRVAAQSWGPKLGLTLLGKHIVVVGYGAAARAFIELVRPFRCRISVVRRRVGMDRRQDDSDSSDGTSDASGRDGIGGDGDCVAPPTFYHVASLHEALAEADIVVLALALTPSNRRLFGRAELDAMRPGSVLINVSRGQLVDTDALVETVERGRLGGVGIDVVEPEPLPPSHPLWHLMQSGQRHEGGTTPLIVTPHSAVTPQLIEPFLRERISRNARAFVNGADMDGVVDPATGY</sequence>
<dbReference type="PANTHER" id="PTHR10996">
    <property type="entry name" value="2-HYDROXYACID DEHYDROGENASE-RELATED"/>
    <property type="match status" value="1"/>
</dbReference>
<dbReference type="RefSeq" id="XP_007882502.1">
    <property type="nucleotide sequence ID" value="XM_007884311.1"/>
</dbReference>
<dbReference type="AlphaFoldDB" id="A0A061H0P5"/>
<accession>A0A061H0P5</accession>
<dbReference type="SUPFAM" id="SSF51735">
    <property type="entry name" value="NAD(P)-binding Rossmann-fold domains"/>
    <property type="match status" value="1"/>
</dbReference>
<dbReference type="PROSITE" id="PS00671">
    <property type="entry name" value="D_2_HYDROXYACID_DH_3"/>
    <property type="match status" value="1"/>
</dbReference>
<dbReference type="GO" id="GO:0016618">
    <property type="term" value="F:hydroxypyruvate reductase [NAD(P)H] activity"/>
    <property type="evidence" value="ECO:0007669"/>
    <property type="project" value="TreeGrafter"/>
</dbReference>
<reference evidence="5 6" key="1">
    <citation type="journal article" date="2013" name="Plant Cell">
        <title>The transition from a phytopathogenic smut ancestor to an anamorphic biocontrol agent deciphered by comparative whole-genome analysis.</title>
        <authorList>
            <person name="Lefebvre F."/>
            <person name="Joly D.L."/>
            <person name="Labbe C."/>
            <person name="Teichmann B."/>
            <person name="Linning R."/>
            <person name="Belzile F."/>
            <person name="Bakkeren G."/>
            <person name="Belanger R.R."/>
        </authorList>
    </citation>
    <scope>NUCLEOTIDE SEQUENCE [LARGE SCALE GENOMIC DNA]</scope>
    <source>
        <strain evidence="5 6">PF-1</strain>
    </source>
</reference>
<feature type="region of interest" description="Disordered" evidence="3">
    <location>
        <begin position="61"/>
        <end position="84"/>
    </location>
</feature>
<dbReference type="InterPro" id="IPR036291">
    <property type="entry name" value="NAD(P)-bd_dom_sf"/>
</dbReference>
<feature type="domain" description="D-isomer specific 2-hydroxyacid dehydrogenase NAD-binding" evidence="4">
    <location>
        <begin position="310"/>
        <end position="417"/>
    </location>
</feature>
<evidence type="ECO:0000313" key="5">
    <source>
        <dbReference type="EMBL" id="EPQ25693.1"/>
    </source>
</evidence>
<dbReference type="Gene3D" id="3.40.50.720">
    <property type="entry name" value="NAD(P)-binding Rossmann-like Domain"/>
    <property type="match status" value="2"/>
</dbReference>
<dbReference type="Proteomes" id="UP000053664">
    <property type="component" value="Unassembled WGS sequence"/>
</dbReference>
<feature type="compositionally biased region" description="Basic residues" evidence="3">
    <location>
        <begin position="74"/>
        <end position="83"/>
    </location>
</feature>
<dbReference type="InterPro" id="IPR029753">
    <property type="entry name" value="D-isomer_DH_CS"/>
</dbReference>
<evidence type="ECO:0000259" key="4">
    <source>
        <dbReference type="Pfam" id="PF02826"/>
    </source>
</evidence>